<evidence type="ECO:0000313" key="3">
    <source>
        <dbReference type="RefSeq" id="XP_005112456.1"/>
    </source>
</evidence>
<evidence type="ECO:0000313" key="2">
    <source>
        <dbReference type="Proteomes" id="UP000694888"/>
    </source>
</evidence>
<keyword evidence="2" id="KW-1185">Reference proteome</keyword>
<proteinExistence type="predicted"/>
<protein>
    <submittedName>
        <fullName evidence="3">Prostaglandin reductase-3-like</fullName>
    </submittedName>
</protein>
<gene>
    <name evidence="3" type="primary">LOC101846109</name>
</gene>
<dbReference type="Pfam" id="PF00107">
    <property type="entry name" value="ADH_zinc_N"/>
    <property type="match status" value="1"/>
</dbReference>
<evidence type="ECO:0000259" key="1">
    <source>
        <dbReference type="Pfam" id="PF00107"/>
    </source>
</evidence>
<dbReference type="GeneID" id="101846109"/>
<reference evidence="3" key="1">
    <citation type="submission" date="2025-08" db="UniProtKB">
        <authorList>
            <consortium name="RefSeq"/>
        </authorList>
    </citation>
    <scope>IDENTIFICATION</scope>
</reference>
<dbReference type="Gene3D" id="3.90.180.10">
    <property type="entry name" value="Medium-chain alcohol dehydrogenases, catalytic domain"/>
    <property type="match status" value="1"/>
</dbReference>
<dbReference type="Gene3D" id="3.40.50.720">
    <property type="entry name" value="NAD(P)-binding Rossmann-like Domain"/>
    <property type="match status" value="1"/>
</dbReference>
<dbReference type="SUPFAM" id="SSF51735">
    <property type="entry name" value="NAD(P)-binding Rossmann-fold domains"/>
    <property type="match status" value="1"/>
</dbReference>
<accession>A0ABM0K9Y3</accession>
<dbReference type="PANTHER" id="PTHR43677">
    <property type="entry name" value="SHORT-CHAIN DEHYDROGENASE/REDUCTASE"/>
    <property type="match status" value="1"/>
</dbReference>
<name>A0ABM0K9Y3_APLCA</name>
<dbReference type="RefSeq" id="XP_005112456.1">
    <property type="nucleotide sequence ID" value="XM_005112399.3"/>
</dbReference>
<feature type="domain" description="Alcohol dehydrogenase-like C-terminal" evidence="1">
    <location>
        <begin position="2"/>
        <end position="120"/>
    </location>
</feature>
<dbReference type="InterPro" id="IPR051397">
    <property type="entry name" value="Zn-ADH-like_protein"/>
</dbReference>
<organism evidence="2 3">
    <name type="scientific">Aplysia californica</name>
    <name type="common">California sea hare</name>
    <dbReference type="NCBI Taxonomy" id="6500"/>
    <lineage>
        <taxon>Eukaryota</taxon>
        <taxon>Metazoa</taxon>
        <taxon>Spiralia</taxon>
        <taxon>Lophotrochozoa</taxon>
        <taxon>Mollusca</taxon>
        <taxon>Gastropoda</taxon>
        <taxon>Heterobranchia</taxon>
        <taxon>Euthyneura</taxon>
        <taxon>Tectipleura</taxon>
        <taxon>Aplysiida</taxon>
        <taxon>Aplysioidea</taxon>
        <taxon>Aplysiidae</taxon>
        <taxon>Aplysia</taxon>
    </lineage>
</organism>
<dbReference type="PANTHER" id="PTHR43677:SF3">
    <property type="entry name" value="PROSTAGLANDIN REDUCTASE 3"/>
    <property type="match status" value="1"/>
</dbReference>
<dbReference type="InterPro" id="IPR036291">
    <property type="entry name" value="NAD(P)-bd_dom_sf"/>
</dbReference>
<dbReference type="Proteomes" id="UP000694888">
    <property type="component" value="Unplaced"/>
</dbReference>
<dbReference type="InterPro" id="IPR013149">
    <property type="entry name" value="ADH-like_C"/>
</dbReference>
<sequence length="172" mass="18829">MAGAHVIGTCSSKDKVELLKTLGCDRPINYKTEDLDKVLAEEYPSGVDVVYESVGKEIFHTSLKHLANFGRLIVIGQVSTYQGDEAKTSADFNDGPSSAFAMSPSRLLTKGASVRGFFLALHVPEIGAHFARLEHLYKSGKNRMTVDNWDKSQTGPFVGLEKIADAIDVRRI</sequence>